<dbReference type="SUPFAM" id="SSF159501">
    <property type="entry name" value="EreA/ChaN-like"/>
    <property type="match status" value="1"/>
</dbReference>
<name>A0ABT5K793_9BURK</name>
<reference evidence="1 2" key="1">
    <citation type="submission" date="2022-10" db="EMBL/GenBank/DDBJ databases">
        <title>Janthinobacterium sp. hw3 Genome sequencing.</title>
        <authorList>
            <person name="Park S."/>
        </authorList>
    </citation>
    <scope>NUCLEOTIDE SEQUENCE [LARGE SCALE GENOMIC DNA]</scope>
    <source>
        <strain evidence="2">hw3</strain>
    </source>
</reference>
<accession>A0ABT5K793</accession>
<protein>
    <recommendedName>
        <fullName evidence="3">Haem-binding uptake Tiki superfamily ChaN domain-containing protein</fullName>
    </recommendedName>
</protein>
<evidence type="ECO:0008006" key="3">
    <source>
        <dbReference type="Google" id="ProtNLM"/>
    </source>
</evidence>
<comment type="caution">
    <text evidence="1">The sequence shown here is derived from an EMBL/GenBank/DDBJ whole genome shotgun (WGS) entry which is preliminary data.</text>
</comment>
<gene>
    <name evidence="1" type="ORF">OIK44_25145</name>
</gene>
<proteinExistence type="predicted"/>
<evidence type="ECO:0000313" key="1">
    <source>
        <dbReference type="EMBL" id="MDC8760877.1"/>
    </source>
</evidence>
<dbReference type="Proteomes" id="UP001221208">
    <property type="component" value="Unassembled WGS sequence"/>
</dbReference>
<keyword evidence="2" id="KW-1185">Reference proteome</keyword>
<dbReference type="EMBL" id="JAQQXR010000021">
    <property type="protein sequence ID" value="MDC8760877.1"/>
    <property type="molecule type" value="Genomic_DNA"/>
</dbReference>
<organism evidence="1 2">
    <name type="scientific">Janthinobacterium fluminis</name>
    <dbReference type="NCBI Taxonomy" id="2987524"/>
    <lineage>
        <taxon>Bacteria</taxon>
        <taxon>Pseudomonadati</taxon>
        <taxon>Pseudomonadota</taxon>
        <taxon>Betaproteobacteria</taxon>
        <taxon>Burkholderiales</taxon>
        <taxon>Oxalobacteraceae</taxon>
        <taxon>Janthinobacterium</taxon>
    </lineage>
</organism>
<dbReference type="RefSeq" id="WP_273674935.1">
    <property type="nucleotide sequence ID" value="NZ_JAQQXR010000021.1"/>
</dbReference>
<evidence type="ECO:0000313" key="2">
    <source>
        <dbReference type="Proteomes" id="UP001221208"/>
    </source>
</evidence>
<sequence>MKIVISKTAIALGLLLVVYTGLSHASVPGCGRGIENLERIDFARTRIVVLGEVHGTMQAQDFMQALACHALASRRRVVLGIEAPVAIQAPLSSYVRGAIPQRQFAADSNVFWRGEDGRSSAAMMGLIGHIRRMKAAGANIELFAFDGVAAKRRARQQQEASRDQQMALNVRAKLRQRPGALLLLLVGNIHAAKHKLDPEYAPPMVSYLLDLPILTLGMRYRSGNFWVCYDGCAVHSTQGMPDASRQFGIGDIDKSGEYDRFFDVGHVNASPPYLDSPASR</sequence>